<sequence>MRQMQLLVFVMFTIFAVVTASPLENTRVERQWGGYGPGMGGGGFGRGFGGGGPWSGGPGPGMGAGGPWGGGPGPGMGGGGPWGWRRPPPPPPAQVIQRTVIVRTYNNPWR</sequence>
<dbReference type="WBParaSite" id="HPBE_0002544001-mRNA-1">
    <property type="protein sequence ID" value="HPBE_0002544001-mRNA-1"/>
    <property type="gene ID" value="HPBE_0002544001"/>
</dbReference>
<feature type="region of interest" description="Disordered" evidence="1">
    <location>
        <begin position="43"/>
        <end position="98"/>
    </location>
</feature>
<name>A0A183GRX0_HELPZ</name>
<keyword evidence="2" id="KW-0732">Signal</keyword>
<feature type="compositionally biased region" description="Gly residues" evidence="1">
    <location>
        <begin position="43"/>
        <end position="82"/>
    </location>
</feature>
<reference evidence="5" key="2">
    <citation type="submission" date="2019-09" db="UniProtKB">
        <authorList>
            <consortium name="WormBaseParasite"/>
        </authorList>
    </citation>
    <scope>IDENTIFICATION</scope>
</reference>
<accession>A0A183GRX0</accession>
<reference evidence="3 4" key="1">
    <citation type="submission" date="2018-11" db="EMBL/GenBank/DDBJ databases">
        <authorList>
            <consortium name="Pathogen Informatics"/>
        </authorList>
    </citation>
    <scope>NUCLEOTIDE SEQUENCE [LARGE SCALE GENOMIC DNA]</scope>
</reference>
<feature type="chain" id="PRO_5044552259" evidence="2">
    <location>
        <begin position="21"/>
        <end position="110"/>
    </location>
</feature>
<dbReference type="Proteomes" id="UP000050761">
    <property type="component" value="Unassembled WGS sequence"/>
</dbReference>
<dbReference type="AlphaFoldDB" id="A0A183GRX0"/>
<organism evidence="4 5">
    <name type="scientific">Heligmosomoides polygyrus</name>
    <name type="common">Parasitic roundworm</name>
    <dbReference type="NCBI Taxonomy" id="6339"/>
    <lineage>
        <taxon>Eukaryota</taxon>
        <taxon>Metazoa</taxon>
        <taxon>Ecdysozoa</taxon>
        <taxon>Nematoda</taxon>
        <taxon>Chromadorea</taxon>
        <taxon>Rhabditida</taxon>
        <taxon>Rhabditina</taxon>
        <taxon>Rhabditomorpha</taxon>
        <taxon>Strongyloidea</taxon>
        <taxon>Heligmosomidae</taxon>
        <taxon>Heligmosomoides</taxon>
    </lineage>
</organism>
<protein>
    <submittedName>
        <fullName evidence="3 5">Uncharacterized protein</fullName>
    </submittedName>
</protein>
<evidence type="ECO:0000313" key="4">
    <source>
        <dbReference type="Proteomes" id="UP000050761"/>
    </source>
</evidence>
<evidence type="ECO:0000313" key="5">
    <source>
        <dbReference type="WBParaSite" id="HPBE_0002544001-mRNA-1"/>
    </source>
</evidence>
<proteinExistence type="predicted"/>
<evidence type="ECO:0000256" key="2">
    <source>
        <dbReference type="SAM" id="SignalP"/>
    </source>
</evidence>
<feature type="signal peptide" evidence="2">
    <location>
        <begin position="1"/>
        <end position="20"/>
    </location>
</feature>
<dbReference type="OrthoDB" id="5873453at2759"/>
<accession>A0A3P8HZ70</accession>
<dbReference type="EMBL" id="UZAH01037916">
    <property type="protein sequence ID" value="VDP51323.1"/>
    <property type="molecule type" value="Genomic_DNA"/>
</dbReference>
<keyword evidence="4" id="KW-1185">Reference proteome</keyword>
<gene>
    <name evidence="3" type="ORF">HPBE_LOCUS25439</name>
</gene>
<evidence type="ECO:0000256" key="1">
    <source>
        <dbReference type="SAM" id="MobiDB-lite"/>
    </source>
</evidence>
<evidence type="ECO:0000313" key="3">
    <source>
        <dbReference type="EMBL" id="VDP51323.1"/>
    </source>
</evidence>